<feature type="region of interest" description="Disordered" evidence="1">
    <location>
        <begin position="427"/>
        <end position="484"/>
    </location>
</feature>
<evidence type="ECO:0000313" key="2">
    <source>
        <dbReference type="EMBL" id="KAA1131847.1"/>
    </source>
</evidence>
<dbReference type="Proteomes" id="UP000325313">
    <property type="component" value="Unassembled WGS sequence"/>
</dbReference>
<sequence length="484" mass="52351">MQNFSGIARTVIIGKGIPTWEALMPVHLTRFTSTRSSHPARTGCSLAGSYWPGWLSAALILVKKPGMCALLRLPQEVYKSRSQSANRPDHPHKPQAPNSLHHFLIQNPHPYLSLYLLQSSSIIKMRFACATAGVLVLGATVSQARSIAPSPWSERDSTESEAVHFGLVSQRSTADSDDWNSSSTPQNTLPLKNNDDLSAPSPKRAGSGSAQPSSASDSQDDSESSSRVHEYSQKDYSRERVTQQPSKILGLFSVRPTIQRNEDPQSTAMLLQAIEDYRGAILGESTAGPVETPPNQAEHILQPLNQVQTRPVRQTIHELNLNRNAQDVLNRTAGFRTARKSQNDTSNGSANLTEATDNVLGNLSSLSNNIPINVHNSNDDKNSSSLDPAIAQANTRDLINISSLSNNINTTDPINGAVPSSLINRITSTNGTESDRNTNQSHHSFSHNGATRETNATFNHTAPISHTTPANDTVPASNITASNS</sequence>
<gene>
    <name evidence="2" type="ORF">PGTUg99_030271</name>
</gene>
<dbReference type="AlphaFoldDB" id="A0A5B0S1T3"/>
<feature type="region of interest" description="Disordered" evidence="1">
    <location>
        <begin position="169"/>
        <end position="242"/>
    </location>
</feature>
<proteinExistence type="predicted"/>
<feature type="compositionally biased region" description="Polar residues" evidence="1">
    <location>
        <begin position="169"/>
        <end position="191"/>
    </location>
</feature>
<dbReference type="EMBL" id="VDEP01000102">
    <property type="protein sequence ID" value="KAA1131847.1"/>
    <property type="molecule type" value="Genomic_DNA"/>
</dbReference>
<evidence type="ECO:0000313" key="3">
    <source>
        <dbReference type="Proteomes" id="UP000325313"/>
    </source>
</evidence>
<evidence type="ECO:0000256" key="1">
    <source>
        <dbReference type="SAM" id="MobiDB-lite"/>
    </source>
</evidence>
<name>A0A5B0S1T3_PUCGR</name>
<feature type="compositionally biased region" description="Low complexity" evidence="1">
    <location>
        <begin position="205"/>
        <end position="217"/>
    </location>
</feature>
<accession>A0A5B0S1T3</accession>
<comment type="caution">
    <text evidence="2">The sequence shown here is derived from an EMBL/GenBank/DDBJ whole genome shotgun (WGS) entry which is preliminary data.</text>
</comment>
<feature type="compositionally biased region" description="Basic and acidic residues" evidence="1">
    <location>
        <begin position="224"/>
        <end position="241"/>
    </location>
</feature>
<protein>
    <submittedName>
        <fullName evidence="2">Uncharacterized protein</fullName>
    </submittedName>
</protein>
<organism evidence="2 3">
    <name type="scientific">Puccinia graminis f. sp. tritici</name>
    <dbReference type="NCBI Taxonomy" id="56615"/>
    <lineage>
        <taxon>Eukaryota</taxon>
        <taxon>Fungi</taxon>
        <taxon>Dikarya</taxon>
        <taxon>Basidiomycota</taxon>
        <taxon>Pucciniomycotina</taxon>
        <taxon>Pucciniomycetes</taxon>
        <taxon>Pucciniales</taxon>
        <taxon>Pucciniaceae</taxon>
        <taxon>Puccinia</taxon>
    </lineage>
</organism>
<reference evidence="2 3" key="1">
    <citation type="submission" date="2019-05" db="EMBL/GenBank/DDBJ databases">
        <title>Emergence of the Ug99 lineage of the wheat stem rust pathogen through somatic hybridization.</title>
        <authorList>
            <person name="Li F."/>
            <person name="Upadhyaya N.M."/>
            <person name="Sperschneider J."/>
            <person name="Matny O."/>
            <person name="Nguyen-Phuc H."/>
            <person name="Mago R."/>
            <person name="Raley C."/>
            <person name="Miller M.E."/>
            <person name="Silverstein K.A.T."/>
            <person name="Henningsen E."/>
            <person name="Hirsch C.D."/>
            <person name="Visser B."/>
            <person name="Pretorius Z.A."/>
            <person name="Steffenson B.J."/>
            <person name="Schwessinger B."/>
            <person name="Dodds P.N."/>
            <person name="Figueroa M."/>
        </authorList>
    </citation>
    <scope>NUCLEOTIDE SEQUENCE [LARGE SCALE GENOMIC DNA]</scope>
    <source>
        <strain evidence="2 3">Ug99</strain>
    </source>
</reference>